<keyword evidence="3" id="KW-1185">Reference proteome</keyword>
<evidence type="ECO:0000313" key="2">
    <source>
        <dbReference type="EMBL" id="KAF5324967.1"/>
    </source>
</evidence>
<evidence type="ECO:0000313" key="3">
    <source>
        <dbReference type="Proteomes" id="UP000559256"/>
    </source>
</evidence>
<feature type="compositionally biased region" description="Polar residues" evidence="1">
    <location>
        <begin position="62"/>
        <end position="73"/>
    </location>
</feature>
<feature type="compositionally biased region" description="Acidic residues" evidence="1">
    <location>
        <begin position="546"/>
        <end position="556"/>
    </location>
</feature>
<feature type="compositionally biased region" description="Basic and acidic residues" evidence="1">
    <location>
        <begin position="13"/>
        <end position="23"/>
    </location>
</feature>
<protein>
    <submittedName>
        <fullName evidence="2">Uncharacterized protein</fullName>
    </submittedName>
</protein>
<dbReference type="EMBL" id="JAACJM010000385">
    <property type="protein sequence ID" value="KAF5324967.1"/>
    <property type="molecule type" value="Genomic_DNA"/>
</dbReference>
<dbReference type="OrthoDB" id="3014170at2759"/>
<feature type="region of interest" description="Disordered" evidence="1">
    <location>
        <begin position="1"/>
        <end position="137"/>
    </location>
</feature>
<feature type="compositionally biased region" description="Basic and acidic residues" evidence="1">
    <location>
        <begin position="530"/>
        <end position="545"/>
    </location>
</feature>
<feature type="compositionally biased region" description="Acidic residues" evidence="1">
    <location>
        <begin position="587"/>
        <end position="597"/>
    </location>
</feature>
<evidence type="ECO:0000256" key="1">
    <source>
        <dbReference type="SAM" id="MobiDB-lite"/>
    </source>
</evidence>
<feature type="compositionally biased region" description="Acidic residues" evidence="1">
    <location>
        <begin position="24"/>
        <end position="33"/>
    </location>
</feature>
<organism evidence="2 3">
    <name type="scientific">Tetrapyrgos nigripes</name>
    <dbReference type="NCBI Taxonomy" id="182062"/>
    <lineage>
        <taxon>Eukaryota</taxon>
        <taxon>Fungi</taxon>
        <taxon>Dikarya</taxon>
        <taxon>Basidiomycota</taxon>
        <taxon>Agaricomycotina</taxon>
        <taxon>Agaricomycetes</taxon>
        <taxon>Agaricomycetidae</taxon>
        <taxon>Agaricales</taxon>
        <taxon>Marasmiineae</taxon>
        <taxon>Marasmiaceae</taxon>
        <taxon>Tetrapyrgos</taxon>
    </lineage>
</organism>
<proteinExistence type="predicted"/>
<comment type="caution">
    <text evidence="2">The sequence shown here is derived from an EMBL/GenBank/DDBJ whole genome shotgun (WGS) entry which is preliminary data.</text>
</comment>
<dbReference type="AlphaFoldDB" id="A0A8H5BMP1"/>
<feature type="compositionally biased region" description="Acidic residues" evidence="1">
    <location>
        <begin position="480"/>
        <end position="489"/>
    </location>
</feature>
<sequence>MWSQDIAAGAASNDDKDEPKDTMLVDEEEEETDAVSAGGRKRKQVINRADINNARKVPPSTPNITPSAPPTSTNKRKAKTDGKPANSKKSRAKKAESVPTGLKTGSKSKKKTAKSGKDDSNDTMLREGTSCGFEDNKDADTLERGAIIIPNAKIEASVKIESKPLQLLSGKAGRQPGETKFTSRHLPGFITKDGGYRKTFTPLAKELLGHIHSWTSLKPSIVQSFVDRGWGTGKVQIPSSGREKDCITTLASNKVVDLRHEMSIAAFTALEEFYKDHSSTSPVPANPADEEDWVFRGIADRADFACYMTSKYSLSDKSKIVISPMHFREFLAEVSDDGKEVKIIKKQGMFEHPLILKVLSTYLSCVDTIPGGIQRLQGKPFGALEIAVQAVERALTFYHTGQSTLDLTQSEHHFSYVNWGSQPVKNAAGEETGKLRHEEFHNTIRKLSDEKWKAILDGARSLMTTKRKPSKKAAEPREAEGEDEDDNGDDIIMSDPPEPVADSVSQSMLQMAGANDIRNNGNGDGNGDGNGKENEEGHGNGHDGESGEESDEEGTGDDGRMQEGGSDCDSDGTGRQGTGGDNGYSADEGDGNEEDVDGSGKAESGNAIVEQSDTEDE</sequence>
<dbReference type="Proteomes" id="UP000559256">
    <property type="component" value="Unassembled WGS sequence"/>
</dbReference>
<name>A0A8H5BMP1_9AGAR</name>
<gene>
    <name evidence="2" type="ORF">D9758_017737</name>
</gene>
<accession>A0A8H5BMP1</accession>
<reference evidence="2 3" key="1">
    <citation type="journal article" date="2020" name="ISME J.">
        <title>Uncovering the hidden diversity of litter-decomposition mechanisms in mushroom-forming fungi.</title>
        <authorList>
            <person name="Floudas D."/>
            <person name="Bentzer J."/>
            <person name="Ahren D."/>
            <person name="Johansson T."/>
            <person name="Persson P."/>
            <person name="Tunlid A."/>
        </authorList>
    </citation>
    <scope>NUCLEOTIDE SEQUENCE [LARGE SCALE GENOMIC DNA]</scope>
    <source>
        <strain evidence="2 3">CBS 291.85</strain>
    </source>
</reference>
<feature type="region of interest" description="Disordered" evidence="1">
    <location>
        <begin position="463"/>
        <end position="617"/>
    </location>
</feature>